<proteinExistence type="predicted"/>
<name>A0A916NEM5_9FLAO</name>
<feature type="domain" description="SCP" evidence="1">
    <location>
        <begin position="100"/>
        <end position="195"/>
    </location>
</feature>
<dbReference type="Pfam" id="PF00188">
    <property type="entry name" value="CAP"/>
    <property type="match status" value="1"/>
</dbReference>
<keyword evidence="3" id="KW-1185">Reference proteome</keyword>
<evidence type="ECO:0000313" key="3">
    <source>
        <dbReference type="Proteomes" id="UP000683507"/>
    </source>
</evidence>
<dbReference type="SUPFAM" id="SSF55797">
    <property type="entry name" value="PR-1-like"/>
    <property type="match status" value="1"/>
</dbReference>
<reference evidence="2" key="1">
    <citation type="submission" date="2021-04" db="EMBL/GenBank/DDBJ databases">
        <authorList>
            <person name="Rodrigo-Torres L."/>
            <person name="Arahal R. D."/>
            <person name="Lucena T."/>
        </authorList>
    </citation>
    <scope>NUCLEOTIDE SEQUENCE</scope>
    <source>
        <strain evidence="2">AS29M-1</strain>
    </source>
</reference>
<dbReference type="RefSeq" id="WP_258540385.1">
    <property type="nucleotide sequence ID" value="NZ_OU015584.1"/>
</dbReference>
<dbReference type="Proteomes" id="UP000683507">
    <property type="component" value="Chromosome"/>
</dbReference>
<dbReference type="KEGG" id="ptan:CRYO30217_00140"/>
<protein>
    <recommendedName>
        <fullName evidence="1">SCP domain-containing protein</fullName>
    </recommendedName>
</protein>
<dbReference type="AlphaFoldDB" id="A0A916NEM5"/>
<organism evidence="2 3">
    <name type="scientific">Parvicella tangerina</name>
    <dbReference type="NCBI Taxonomy" id="2829795"/>
    <lineage>
        <taxon>Bacteria</taxon>
        <taxon>Pseudomonadati</taxon>
        <taxon>Bacteroidota</taxon>
        <taxon>Flavobacteriia</taxon>
        <taxon>Flavobacteriales</taxon>
        <taxon>Parvicellaceae</taxon>
        <taxon>Parvicella</taxon>
    </lineage>
</organism>
<dbReference type="EMBL" id="OU015584">
    <property type="protein sequence ID" value="CAG5076568.1"/>
    <property type="molecule type" value="Genomic_DNA"/>
</dbReference>
<sequence length="200" mass="22515">MDFKRIVFIALIIFLGVIARSQEEWSQEELTAAKTADTCEYLSAIEKDAVMYLNLARLFPQKFKELELKGYYGTEKYGDYLKDSPWIASLDSTLDTLSAMVALIPDTALFNHAKCFAKEMGDAGTTGHERVNCPKNKKYGECSSFGMENGKDIVMQMLIDHNIAGLGHRKQCLDPKNKFIGLSMHTHTEWGTCCVINLLK</sequence>
<evidence type="ECO:0000259" key="1">
    <source>
        <dbReference type="Pfam" id="PF00188"/>
    </source>
</evidence>
<gene>
    <name evidence="2" type="ORF">CRYO30217_00140</name>
</gene>
<dbReference type="InterPro" id="IPR014044">
    <property type="entry name" value="CAP_dom"/>
</dbReference>
<dbReference type="InterPro" id="IPR035940">
    <property type="entry name" value="CAP_sf"/>
</dbReference>
<evidence type="ECO:0000313" key="2">
    <source>
        <dbReference type="EMBL" id="CAG5076568.1"/>
    </source>
</evidence>
<accession>A0A916NEM5</accession>